<feature type="chain" id="PRO_5006833505" description="Imelysin-like domain-containing protein" evidence="1">
    <location>
        <begin position="23"/>
        <end position="347"/>
    </location>
</feature>
<keyword evidence="1" id="KW-0732">Signal</keyword>
<dbReference type="KEGG" id="ptn:PTRA_a1394"/>
<dbReference type="AlphaFoldDB" id="A0A0U2WC16"/>
<dbReference type="EMBL" id="CP011034">
    <property type="protein sequence ID" value="ALS32615.1"/>
    <property type="molecule type" value="Genomic_DNA"/>
</dbReference>
<evidence type="ECO:0000313" key="2">
    <source>
        <dbReference type="EMBL" id="ALS32615.1"/>
    </source>
</evidence>
<dbReference type="PATRIC" id="fig|1315283.4.peg.1208"/>
<reference evidence="2 3" key="1">
    <citation type="submission" date="2015-03" db="EMBL/GenBank/DDBJ databases">
        <authorList>
            <person name="Murphy D."/>
        </authorList>
    </citation>
    <scope>NUCLEOTIDE SEQUENCE [LARGE SCALE GENOMIC DNA]</scope>
    <source>
        <strain evidence="2 3">KMM 520</strain>
    </source>
</reference>
<protein>
    <recommendedName>
        <fullName evidence="4">Imelysin-like domain-containing protein</fullName>
    </recommendedName>
</protein>
<organism evidence="2">
    <name type="scientific">Pseudoalteromonas translucida KMM 520</name>
    <dbReference type="NCBI Taxonomy" id="1315283"/>
    <lineage>
        <taxon>Bacteria</taxon>
        <taxon>Pseudomonadati</taxon>
        <taxon>Pseudomonadota</taxon>
        <taxon>Gammaproteobacteria</taxon>
        <taxon>Alteromonadales</taxon>
        <taxon>Pseudoalteromonadaceae</taxon>
        <taxon>Pseudoalteromonas</taxon>
    </lineage>
</organism>
<evidence type="ECO:0000313" key="3">
    <source>
        <dbReference type="Proteomes" id="UP000065261"/>
    </source>
</evidence>
<feature type="signal peptide" evidence="1">
    <location>
        <begin position="1"/>
        <end position="22"/>
    </location>
</feature>
<dbReference type="PROSITE" id="PS51257">
    <property type="entry name" value="PROKAR_LIPOPROTEIN"/>
    <property type="match status" value="1"/>
</dbReference>
<dbReference type="OrthoDB" id="6296161at2"/>
<evidence type="ECO:0000256" key="1">
    <source>
        <dbReference type="SAM" id="SignalP"/>
    </source>
</evidence>
<accession>A0A0U2WC16</accession>
<gene>
    <name evidence="2" type="ORF">PTRA_a1394</name>
</gene>
<dbReference type="RefSeq" id="WP_058373059.1">
    <property type="nucleotide sequence ID" value="NZ_CP011034.1"/>
</dbReference>
<sequence>MNKTLIFSFLLCLFLTSCSKQPQPYTSFDEAQHALKSLNLALYQPENSKHTELRSEQLPFTDAYLQKRHVIYQSLMQMQLTKPQTEQVNYLVIAERFPERYFAWPAHTNVLVNLLNLASSQSDYQNISNWLEFVQLQLESAQLSNLKLNKIEHSLIKNYVLSALNDKNMPNSLLAQLNILKDYLAQYSPRGSVGLYGLANGSEWYQSKLNYFSGVVHSPLEWLTIINEQLKEEEKKPVNQEVSQIYPNSFLVQFTNGNKEVPGLDWLSGFRDLPAIAENQSLLAQQKTLMLAMMETDVGLHIHAWTLPQAKVNLVKRLNISEINATRLVKDIVLYPGQAFSFAQQLL</sequence>
<dbReference type="Proteomes" id="UP000065261">
    <property type="component" value="Chromosome I"/>
</dbReference>
<name>A0A0U2WC16_9GAMM</name>
<proteinExistence type="predicted"/>
<evidence type="ECO:0008006" key="4">
    <source>
        <dbReference type="Google" id="ProtNLM"/>
    </source>
</evidence>